<proteinExistence type="predicted"/>
<name>A0A1M6C6T6_9BACT</name>
<dbReference type="RefSeq" id="WP_073471929.1">
    <property type="nucleotide sequence ID" value="NZ_FQZU01000001.1"/>
</dbReference>
<dbReference type="AlphaFoldDB" id="A0A1M6C6T6"/>
<feature type="signal peptide" evidence="1">
    <location>
        <begin position="1"/>
        <end position="18"/>
    </location>
</feature>
<evidence type="ECO:0000313" key="2">
    <source>
        <dbReference type="EMBL" id="SHI56511.1"/>
    </source>
</evidence>
<reference evidence="3" key="1">
    <citation type="submission" date="2016-11" db="EMBL/GenBank/DDBJ databases">
        <authorList>
            <person name="Varghese N."/>
            <person name="Submissions S."/>
        </authorList>
    </citation>
    <scope>NUCLEOTIDE SEQUENCE [LARGE SCALE GENOMIC DNA]</scope>
    <source>
        <strain evidence="3">DSM 16219</strain>
    </source>
</reference>
<keyword evidence="1" id="KW-0732">Signal</keyword>
<keyword evidence="3" id="KW-1185">Reference proteome</keyword>
<dbReference type="EMBL" id="FQZU01000001">
    <property type="protein sequence ID" value="SHI56511.1"/>
    <property type="molecule type" value="Genomic_DNA"/>
</dbReference>
<organism evidence="2 3">
    <name type="scientific">Desulfatibacillum alkenivorans DSM 16219</name>
    <dbReference type="NCBI Taxonomy" id="1121393"/>
    <lineage>
        <taxon>Bacteria</taxon>
        <taxon>Pseudomonadati</taxon>
        <taxon>Thermodesulfobacteriota</taxon>
        <taxon>Desulfobacteria</taxon>
        <taxon>Desulfobacterales</taxon>
        <taxon>Desulfatibacillaceae</taxon>
        <taxon>Desulfatibacillum</taxon>
    </lineage>
</organism>
<dbReference type="Proteomes" id="UP000183994">
    <property type="component" value="Unassembled WGS sequence"/>
</dbReference>
<evidence type="ECO:0000256" key="1">
    <source>
        <dbReference type="SAM" id="SignalP"/>
    </source>
</evidence>
<feature type="chain" id="PRO_5012974500" evidence="1">
    <location>
        <begin position="19"/>
        <end position="161"/>
    </location>
</feature>
<evidence type="ECO:0000313" key="3">
    <source>
        <dbReference type="Proteomes" id="UP000183994"/>
    </source>
</evidence>
<dbReference type="OrthoDB" id="5425858at2"/>
<protein>
    <submittedName>
        <fullName evidence="2">Uncharacterized protein</fullName>
    </submittedName>
</protein>
<gene>
    <name evidence="2" type="ORF">SAMN02745216_00161</name>
</gene>
<sequence>MKKLLNLLIVLLGCAILAAPVAITASAIGGGDSFVVSSNNAVITKVVAKVGGANASGVQDSDTQWTFDLDGAGAGTPVNLRVLAVADGAGEPSVSVTGDVDVTKGVCRDKSNRQRCNADILDGATDYCDCAGMTPSAGDKLVIRVMGEVAGAESDVPRDVF</sequence>
<accession>A0A1M6C6T6</accession>